<proteinExistence type="inferred from homology"/>
<dbReference type="RefSeq" id="WP_130153263.1">
    <property type="nucleotide sequence ID" value="NZ_SCFB01000001.1"/>
</dbReference>
<keyword evidence="12" id="KW-1185">Reference proteome</keyword>
<dbReference type="InterPro" id="IPR029044">
    <property type="entry name" value="Nucleotide-diphossugar_trans"/>
</dbReference>
<evidence type="ECO:0000259" key="10">
    <source>
        <dbReference type="Pfam" id="PF00535"/>
    </source>
</evidence>
<keyword evidence="4 11" id="KW-0808">Transferase</keyword>
<keyword evidence="3" id="KW-0328">Glycosyltransferase</keyword>
<reference evidence="11 12" key="1">
    <citation type="submission" date="2018-10" db="EMBL/GenBank/DDBJ databases">
        <title>An updated phylogeny of the Alphaproteobacteria reveals that the parasitic Rickettsiales and Holosporales have independent origins.</title>
        <authorList>
            <person name="Munoz-Gomez S.A."/>
            <person name="Hess S."/>
            <person name="Burger G."/>
            <person name="Lang B.F."/>
            <person name="Susko E."/>
            <person name="Slamovits C.H."/>
            <person name="Roger A.J."/>
        </authorList>
    </citation>
    <scope>NUCLEOTIDE SEQUENCE [LARGE SCALE GENOMIC DNA]</scope>
    <source>
        <strain evidence="11">HOLO01</strain>
    </source>
</reference>
<dbReference type="PANTHER" id="PTHR48090:SF1">
    <property type="entry name" value="PROPHAGE BACTOPRENOL GLUCOSYL TRANSFERASE HOMOLOG"/>
    <property type="match status" value="1"/>
</dbReference>
<feature type="transmembrane region" description="Helical" evidence="9">
    <location>
        <begin position="231"/>
        <end position="251"/>
    </location>
</feature>
<keyword evidence="7 9" id="KW-0472">Membrane</keyword>
<keyword evidence="5 9" id="KW-0812">Transmembrane</keyword>
<evidence type="ECO:0000256" key="8">
    <source>
        <dbReference type="ARBA" id="ARBA00038152"/>
    </source>
</evidence>
<evidence type="ECO:0000256" key="5">
    <source>
        <dbReference type="ARBA" id="ARBA00022692"/>
    </source>
</evidence>
<evidence type="ECO:0000313" key="11">
    <source>
        <dbReference type="EMBL" id="RZI47151.1"/>
    </source>
</evidence>
<sequence>MDKAKYSFVIPIFNEEKVLHKLFERLEDTLGKLDGSAEIISVDDGSSDNSYELLQQQFQKDSRFKVLKFSRNFGHQNAVTAGLDQADGEAVIIMDADLQDPPEVVFDLIKQWQAGFDVVHAVRQSRQGETWFKLATANLFYRFLEKITETKIVRNAGDFRLMDRKVVEAFRQLREQHRFLRGLSCWVGFKQGCVLYERHARFAGETKYPLRKMLKLAVNAITSFSDWPLRLSFLVGSVISVLSMLAIMGIITAKLFTDFFIPGWTSVVVILTFFNGIIMMMLGLMGVYIGKIFQEIKGRPLYIVETKHGL</sequence>
<gene>
    <name evidence="11" type="ORF">EQU50_00790</name>
</gene>
<accession>A0A4Q7DJH9</accession>
<evidence type="ECO:0000256" key="9">
    <source>
        <dbReference type="SAM" id="Phobius"/>
    </source>
</evidence>
<dbReference type="FunFam" id="3.90.550.10:FF:000079">
    <property type="entry name" value="Probable glycosyl transferase"/>
    <property type="match status" value="1"/>
</dbReference>
<comment type="similarity">
    <text evidence="8">Belongs to the glycosyltransferase 2 family. GtrB subfamily.</text>
</comment>
<evidence type="ECO:0000313" key="12">
    <source>
        <dbReference type="Proteomes" id="UP000293550"/>
    </source>
</evidence>
<dbReference type="Proteomes" id="UP000293550">
    <property type="component" value="Unassembled WGS sequence"/>
</dbReference>
<evidence type="ECO:0000256" key="4">
    <source>
        <dbReference type="ARBA" id="ARBA00022679"/>
    </source>
</evidence>
<dbReference type="GO" id="GO:0016757">
    <property type="term" value="F:glycosyltransferase activity"/>
    <property type="evidence" value="ECO:0007669"/>
    <property type="project" value="UniProtKB-KW"/>
</dbReference>
<dbReference type="OrthoDB" id="9807795at2"/>
<dbReference type="SUPFAM" id="SSF53448">
    <property type="entry name" value="Nucleotide-diphospho-sugar transferases"/>
    <property type="match status" value="1"/>
</dbReference>
<evidence type="ECO:0000256" key="3">
    <source>
        <dbReference type="ARBA" id="ARBA00022676"/>
    </source>
</evidence>
<dbReference type="PANTHER" id="PTHR48090">
    <property type="entry name" value="UNDECAPRENYL-PHOSPHATE 4-DEOXY-4-FORMAMIDO-L-ARABINOSE TRANSFERASE-RELATED"/>
    <property type="match status" value="1"/>
</dbReference>
<protein>
    <submittedName>
        <fullName evidence="11">Glycosyltransferase</fullName>
    </submittedName>
</protein>
<evidence type="ECO:0000256" key="1">
    <source>
        <dbReference type="ARBA" id="ARBA00004651"/>
    </source>
</evidence>
<dbReference type="Pfam" id="PF00535">
    <property type="entry name" value="Glycos_transf_2"/>
    <property type="match status" value="1"/>
</dbReference>
<dbReference type="EMBL" id="SCFB01000001">
    <property type="protein sequence ID" value="RZI47151.1"/>
    <property type="molecule type" value="Genomic_DNA"/>
</dbReference>
<dbReference type="InterPro" id="IPR050256">
    <property type="entry name" value="Glycosyltransferase_2"/>
</dbReference>
<comment type="subcellular location">
    <subcellularLocation>
        <location evidence="1">Cell membrane</location>
        <topology evidence="1">Multi-pass membrane protein</topology>
    </subcellularLocation>
</comment>
<feature type="domain" description="Glycosyltransferase 2-like" evidence="10">
    <location>
        <begin position="7"/>
        <end position="168"/>
    </location>
</feature>
<dbReference type="GO" id="GO:0005886">
    <property type="term" value="C:plasma membrane"/>
    <property type="evidence" value="ECO:0007669"/>
    <property type="project" value="UniProtKB-SubCell"/>
</dbReference>
<dbReference type="CDD" id="cd04187">
    <property type="entry name" value="DPM1_like_bac"/>
    <property type="match status" value="1"/>
</dbReference>
<comment type="caution">
    <text evidence="11">The sequence shown here is derived from an EMBL/GenBank/DDBJ whole genome shotgun (WGS) entry which is preliminary data.</text>
</comment>
<dbReference type="AlphaFoldDB" id="A0A4Q7DJH9"/>
<evidence type="ECO:0000256" key="2">
    <source>
        <dbReference type="ARBA" id="ARBA00022475"/>
    </source>
</evidence>
<dbReference type="InterPro" id="IPR001173">
    <property type="entry name" value="Glyco_trans_2-like"/>
</dbReference>
<evidence type="ECO:0000256" key="6">
    <source>
        <dbReference type="ARBA" id="ARBA00022989"/>
    </source>
</evidence>
<name>A0A4Q7DJH9_9PROT</name>
<organism evidence="11 12">
    <name type="scientific">Candidatus Finniella inopinata</name>
    <dbReference type="NCBI Taxonomy" id="1696036"/>
    <lineage>
        <taxon>Bacteria</taxon>
        <taxon>Pseudomonadati</taxon>
        <taxon>Pseudomonadota</taxon>
        <taxon>Alphaproteobacteria</taxon>
        <taxon>Holosporales</taxon>
        <taxon>Candidatus Paracaedibacteraceae</taxon>
        <taxon>Candidatus Finniella</taxon>
    </lineage>
</organism>
<feature type="transmembrane region" description="Helical" evidence="9">
    <location>
        <begin position="263"/>
        <end position="289"/>
    </location>
</feature>
<evidence type="ECO:0000256" key="7">
    <source>
        <dbReference type="ARBA" id="ARBA00023136"/>
    </source>
</evidence>
<dbReference type="Gene3D" id="3.90.550.10">
    <property type="entry name" value="Spore Coat Polysaccharide Biosynthesis Protein SpsA, Chain A"/>
    <property type="match status" value="1"/>
</dbReference>
<keyword evidence="6 9" id="KW-1133">Transmembrane helix</keyword>
<keyword evidence="2" id="KW-1003">Cell membrane</keyword>